<keyword evidence="1" id="KW-0812">Transmembrane</keyword>
<comment type="caution">
    <text evidence="2">The sequence shown here is derived from an EMBL/GenBank/DDBJ whole genome shotgun (WGS) entry which is preliminary data.</text>
</comment>
<dbReference type="AlphaFoldDB" id="A0A5S5CZG5"/>
<evidence type="ECO:0000313" key="2">
    <source>
        <dbReference type="EMBL" id="TYP88935.1"/>
    </source>
</evidence>
<dbReference type="Proteomes" id="UP000322499">
    <property type="component" value="Unassembled WGS sequence"/>
</dbReference>
<name>A0A5S5CZG5_9ACTN</name>
<protein>
    <submittedName>
        <fullName evidence="2">Uncharacterized protein</fullName>
    </submittedName>
</protein>
<reference evidence="2 3" key="1">
    <citation type="submission" date="2019-07" db="EMBL/GenBank/DDBJ databases">
        <title>Genomic Encyclopedia of Archaeal and Bacterial Type Strains, Phase II (KMG-II): from individual species to whole genera.</title>
        <authorList>
            <person name="Goeker M."/>
        </authorList>
    </citation>
    <scope>NUCLEOTIDE SEQUENCE [LARGE SCALE GENOMIC DNA]</scope>
    <source>
        <strain evidence="2 3">DSM 46842</strain>
    </source>
</reference>
<proteinExistence type="predicted"/>
<keyword evidence="3" id="KW-1185">Reference proteome</keyword>
<keyword evidence="1" id="KW-1133">Transmembrane helix</keyword>
<dbReference type="RefSeq" id="WP_166532163.1">
    <property type="nucleotide sequence ID" value="NZ_VNHW01000003.1"/>
</dbReference>
<gene>
    <name evidence="2" type="ORF">BD833_10391</name>
</gene>
<organism evidence="2 3">
    <name type="scientific">Blastococcus xanthinilyticus</name>
    <dbReference type="NCBI Taxonomy" id="1564164"/>
    <lineage>
        <taxon>Bacteria</taxon>
        <taxon>Bacillati</taxon>
        <taxon>Actinomycetota</taxon>
        <taxon>Actinomycetes</taxon>
        <taxon>Geodermatophilales</taxon>
        <taxon>Geodermatophilaceae</taxon>
        <taxon>Blastococcus</taxon>
    </lineage>
</organism>
<accession>A0A5S5CZG5</accession>
<evidence type="ECO:0000313" key="3">
    <source>
        <dbReference type="Proteomes" id="UP000322499"/>
    </source>
</evidence>
<sequence>MFLLVLAVPAFLTVVGGYVVGHALWSWFAGLVDAAAGTSLSSGAEAAGWVTGAVGLVVVLAVVRWRWRRARRRAARDRW</sequence>
<feature type="transmembrane region" description="Helical" evidence="1">
    <location>
        <begin position="46"/>
        <end position="67"/>
    </location>
</feature>
<dbReference type="EMBL" id="VNHW01000003">
    <property type="protein sequence ID" value="TYP88935.1"/>
    <property type="molecule type" value="Genomic_DNA"/>
</dbReference>
<keyword evidence="1" id="KW-0472">Membrane</keyword>
<evidence type="ECO:0000256" key="1">
    <source>
        <dbReference type="SAM" id="Phobius"/>
    </source>
</evidence>